<protein>
    <submittedName>
        <fullName evidence="2">Prepilin-type N-terminal cleavage/methylation domain-containing protein</fullName>
    </submittedName>
</protein>
<evidence type="ECO:0000256" key="1">
    <source>
        <dbReference type="SAM" id="Coils"/>
    </source>
</evidence>
<sequence>MMMRARGFSLIELLITLAILGFLLAAAIPSFHAWMSNSRVRLVADTLQNDLRKAQAEAVRRNHQTALILTASTSSLSALNATGSTTGGNWFMRVVNANSSESTSDATVGGSYFLGASTIGANYGVSMSASTAMVCFNSIGRPVTNSSAANLPSGGTYNLACTAPADAATPLTYTLSGATSSVRSLKVTVSLGGQIRMCDPAKTLSSSNPDGC</sequence>
<dbReference type="NCBIfam" id="TIGR02532">
    <property type="entry name" value="IV_pilin_GFxxxE"/>
    <property type="match status" value="1"/>
</dbReference>
<dbReference type="SUPFAM" id="SSF54523">
    <property type="entry name" value="Pili subunits"/>
    <property type="match status" value="1"/>
</dbReference>
<dbReference type="Proteomes" id="UP001410394">
    <property type="component" value="Unassembled WGS sequence"/>
</dbReference>
<gene>
    <name evidence="2" type="ORF">ABDB84_05830</name>
</gene>
<organism evidence="2 3">
    <name type="scientific">Uliginosibacterium sediminicola</name>
    <dbReference type="NCBI Taxonomy" id="2024550"/>
    <lineage>
        <taxon>Bacteria</taxon>
        <taxon>Pseudomonadati</taxon>
        <taxon>Pseudomonadota</taxon>
        <taxon>Betaproteobacteria</taxon>
        <taxon>Rhodocyclales</taxon>
        <taxon>Zoogloeaceae</taxon>
        <taxon>Uliginosibacterium</taxon>
    </lineage>
</organism>
<keyword evidence="1" id="KW-0175">Coiled coil</keyword>
<dbReference type="Pfam" id="PF07963">
    <property type="entry name" value="N_methyl"/>
    <property type="match status" value="1"/>
</dbReference>
<dbReference type="InterPro" id="IPR045584">
    <property type="entry name" value="Pilin-like"/>
</dbReference>
<dbReference type="Gene3D" id="3.30.700.10">
    <property type="entry name" value="Glycoprotein, Type 4 Pilin"/>
    <property type="match status" value="1"/>
</dbReference>
<evidence type="ECO:0000313" key="3">
    <source>
        <dbReference type="Proteomes" id="UP001410394"/>
    </source>
</evidence>
<reference evidence="2 3" key="1">
    <citation type="journal article" date="2018" name="Int. J. Syst. Evol. Microbiol.">
        <title>Uliginosibacterium sediminicola sp. nov., isolated from freshwater sediment.</title>
        <authorList>
            <person name="Hwang W.M."/>
            <person name="Kim S.M."/>
            <person name="Kang K."/>
            <person name="Ahn T.Y."/>
        </authorList>
    </citation>
    <scope>NUCLEOTIDE SEQUENCE [LARGE SCALE GENOMIC DNA]</scope>
    <source>
        <strain evidence="2 3">M1-21</strain>
    </source>
</reference>
<accession>A0ABU9YWA8</accession>
<feature type="coiled-coil region" evidence="1">
    <location>
        <begin position="37"/>
        <end position="64"/>
    </location>
</feature>
<keyword evidence="3" id="KW-1185">Reference proteome</keyword>
<comment type="caution">
    <text evidence="2">The sequence shown here is derived from an EMBL/GenBank/DDBJ whole genome shotgun (WGS) entry which is preliminary data.</text>
</comment>
<name>A0ABU9YWA8_9RHOO</name>
<proteinExistence type="predicted"/>
<dbReference type="PROSITE" id="PS00409">
    <property type="entry name" value="PROKAR_NTER_METHYL"/>
    <property type="match status" value="1"/>
</dbReference>
<evidence type="ECO:0000313" key="2">
    <source>
        <dbReference type="EMBL" id="MEN3067993.1"/>
    </source>
</evidence>
<dbReference type="InterPro" id="IPR012902">
    <property type="entry name" value="N_methyl_site"/>
</dbReference>
<dbReference type="EMBL" id="JBDIVE010000002">
    <property type="protein sequence ID" value="MEN3067993.1"/>
    <property type="molecule type" value="Genomic_DNA"/>
</dbReference>
<dbReference type="RefSeq" id="WP_345918756.1">
    <property type="nucleotide sequence ID" value="NZ_JBDIVE010000002.1"/>
</dbReference>